<dbReference type="AlphaFoldDB" id="A0A261RDL3"/>
<dbReference type="Proteomes" id="UP000216947">
    <property type="component" value="Unassembled WGS sequence"/>
</dbReference>
<proteinExistence type="predicted"/>
<feature type="signal peptide" evidence="1">
    <location>
        <begin position="1"/>
        <end position="27"/>
    </location>
</feature>
<keyword evidence="1" id="KW-0732">Signal</keyword>
<accession>A0A261RDL3</accession>
<organism evidence="3 4">
    <name type="scientific">Bordetella genomosp. 7</name>
    <dbReference type="NCBI Taxonomy" id="1416805"/>
    <lineage>
        <taxon>Bacteria</taxon>
        <taxon>Pseudomonadati</taxon>
        <taxon>Pseudomonadota</taxon>
        <taxon>Betaproteobacteria</taxon>
        <taxon>Burkholderiales</taxon>
        <taxon>Alcaligenaceae</taxon>
        <taxon>Bordetella</taxon>
    </lineage>
</organism>
<evidence type="ECO:0000313" key="4">
    <source>
        <dbReference type="Proteomes" id="UP000216947"/>
    </source>
</evidence>
<feature type="domain" description="ABC-type transport auxiliary lipoprotein component" evidence="2">
    <location>
        <begin position="28"/>
        <end position="190"/>
    </location>
</feature>
<reference evidence="4" key="1">
    <citation type="submission" date="2017-05" db="EMBL/GenBank/DDBJ databases">
        <title>Complete and WGS of Bordetella genogroups.</title>
        <authorList>
            <person name="Spilker T."/>
            <person name="Lipuma J."/>
        </authorList>
    </citation>
    <scope>NUCLEOTIDE SEQUENCE [LARGE SCALE GENOMIC DNA]</scope>
    <source>
        <strain evidence="4">AU18089</strain>
    </source>
</reference>
<dbReference type="InterPro" id="IPR005586">
    <property type="entry name" value="ABC_trans_aux"/>
</dbReference>
<evidence type="ECO:0000259" key="2">
    <source>
        <dbReference type="Pfam" id="PF03886"/>
    </source>
</evidence>
<dbReference type="Pfam" id="PF03886">
    <property type="entry name" value="ABC_trans_aux"/>
    <property type="match status" value="1"/>
</dbReference>
<feature type="chain" id="PRO_5013011983" description="ABC-type transport auxiliary lipoprotein component domain-containing protein" evidence="1">
    <location>
        <begin position="28"/>
        <end position="215"/>
    </location>
</feature>
<gene>
    <name evidence="3" type="ORF">CAL19_09460</name>
</gene>
<dbReference type="EMBL" id="NEVK01000004">
    <property type="protein sequence ID" value="OZI22730.1"/>
    <property type="molecule type" value="Genomic_DNA"/>
</dbReference>
<dbReference type="Gene3D" id="3.40.50.10610">
    <property type="entry name" value="ABC-type transport auxiliary lipoprotein component"/>
    <property type="match status" value="1"/>
</dbReference>
<dbReference type="RefSeq" id="WP_094796640.1">
    <property type="nucleotide sequence ID" value="NZ_NEVK01000004.1"/>
</dbReference>
<evidence type="ECO:0000256" key="1">
    <source>
        <dbReference type="SAM" id="SignalP"/>
    </source>
</evidence>
<protein>
    <recommendedName>
        <fullName evidence="2">ABC-type transport auxiliary lipoprotein component domain-containing protein</fullName>
    </recommendedName>
</protein>
<name>A0A261RDL3_9BORD</name>
<sequence>MRMYTRASLLAAAALISACSTSPPAQFYTLQPARDARPSPAAPAGFQIEIASVSVPMQADQPQIMLRERATDNSLTPLYSHRWSAPLPDEIRSALSDVLTRDLGALNVQALQPSPGTPVWRVQVDVQRFDIVGDAAARLDATWRVRPVHHKHGKSLLCRTLVQVEPSGQSISELVQAQQQAVRLLADTIASAIRSDGARATPAAANVQLEGCSIG</sequence>
<dbReference type="SUPFAM" id="SSF159594">
    <property type="entry name" value="XCC0632-like"/>
    <property type="match status" value="1"/>
</dbReference>
<evidence type="ECO:0000313" key="3">
    <source>
        <dbReference type="EMBL" id="OZI22730.1"/>
    </source>
</evidence>
<comment type="caution">
    <text evidence="3">The sequence shown here is derived from an EMBL/GenBank/DDBJ whole genome shotgun (WGS) entry which is preliminary data.</text>
</comment>
<dbReference type="PROSITE" id="PS51257">
    <property type="entry name" value="PROKAR_LIPOPROTEIN"/>
    <property type="match status" value="1"/>
</dbReference>
<keyword evidence="4" id="KW-1185">Reference proteome</keyword>